<evidence type="ECO:0000313" key="1">
    <source>
        <dbReference type="EMBL" id="OAD20672.1"/>
    </source>
</evidence>
<dbReference type="EMBL" id="LUTY01002196">
    <property type="protein sequence ID" value="OAD20672.1"/>
    <property type="molecule type" value="Genomic_DNA"/>
</dbReference>
<keyword evidence="2" id="KW-1185">Reference proteome</keyword>
<name>A0A176RY06_9GAMM</name>
<dbReference type="Proteomes" id="UP000076962">
    <property type="component" value="Unassembled WGS sequence"/>
</dbReference>
<gene>
    <name evidence="1" type="ORF">THIOM_003609</name>
</gene>
<evidence type="ECO:0000313" key="2">
    <source>
        <dbReference type="Proteomes" id="UP000076962"/>
    </source>
</evidence>
<dbReference type="AlphaFoldDB" id="A0A176RY06"/>
<accession>A0A176RY06</accession>
<sequence length="50" mass="5608">CFAFDAECSDLETILDAQTAILYPIMLPDRLELLLQRADGLIQATVLNNR</sequence>
<reference evidence="1 2" key="1">
    <citation type="submission" date="2016-05" db="EMBL/GenBank/DDBJ databases">
        <title>Single-cell genome of chain-forming Candidatus Thiomargarita nelsonii and comparison to other large sulfur-oxidizing bacteria.</title>
        <authorList>
            <person name="Winkel M."/>
            <person name="Salman V."/>
            <person name="Woyke T."/>
            <person name="Schulz-Vogt H."/>
            <person name="Richter M."/>
            <person name="Flood B."/>
            <person name="Bailey J."/>
            <person name="Amann R."/>
            <person name="Mussmann M."/>
        </authorList>
    </citation>
    <scope>NUCLEOTIDE SEQUENCE [LARGE SCALE GENOMIC DNA]</scope>
    <source>
        <strain evidence="1 2">THI036</strain>
    </source>
</reference>
<organism evidence="1 2">
    <name type="scientific">Candidatus Thiomargarita nelsonii</name>
    <dbReference type="NCBI Taxonomy" id="1003181"/>
    <lineage>
        <taxon>Bacteria</taxon>
        <taxon>Pseudomonadati</taxon>
        <taxon>Pseudomonadota</taxon>
        <taxon>Gammaproteobacteria</taxon>
        <taxon>Thiotrichales</taxon>
        <taxon>Thiotrichaceae</taxon>
        <taxon>Thiomargarita</taxon>
    </lineage>
</organism>
<comment type="caution">
    <text evidence="1">The sequence shown here is derived from an EMBL/GenBank/DDBJ whole genome shotgun (WGS) entry which is preliminary data.</text>
</comment>
<proteinExistence type="predicted"/>
<feature type="non-terminal residue" evidence="1">
    <location>
        <position position="1"/>
    </location>
</feature>
<protein>
    <submittedName>
        <fullName evidence="1">Uncharacterized protein</fullName>
    </submittedName>
</protein>